<gene>
    <name evidence="5" type="ORF">PHA8399_00497</name>
</gene>
<feature type="transmembrane region" description="Helical" evidence="4">
    <location>
        <begin position="44"/>
        <end position="63"/>
    </location>
</feature>
<dbReference type="RefSeq" id="WP_058284630.1">
    <property type="nucleotide sequence ID" value="NZ_CYSR01000006.1"/>
</dbReference>
<name>A0A0P1H654_9RHOB</name>
<dbReference type="AlphaFoldDB" id="A0A0P1H654"/>
<evidence type="ECO:0000313" key="6">
    <source>
        <dbReference type="Proteomes" id="UP000051326"/>
    </source>
</evidence>
<evidence type="ECO:0000256" key="4">
    <source>
        <dbReference type="SAM" id="Phobius"/>
    </source>
</evidence>
<dbReference type="Proteomes" id="UP000051326">
    <property type="component" value="Unassembled WGS sequence"/>
</dbReference>
<reference evidence="5 6" key="1">
    <citation type="submission" date="2015-09" db="EMBL/GenBank/DDBJ databases">
        <authorList>
            <consortium name="Swine Surveillance"/>
        </authorList>
    </citation>
    <scope>NUCLEOTIDE SEQUENCE [LARGE SCALE GENOMIC DNA]</scope>
    <source>
        <strain evidence="5 6">CECT 8399</strain>
    </source>
</reference>
<accession>A0A0P1H654</accession>
<feature type="transmembrane region" description="Helical" evidence="4">
    <location>
        <begin position="161"/>
        <end position="179"/>
    </location>
</feature>
<feature type="transmembrane region" description="Helical" evidence="4">
    <location>
        <begin position="118"/>
        <end position="140"/>
    </location>
</feature>
<keyword evidence="2 4" id="KW-1133">Transmembrane helix</keyword>
<dbReference type="InterPro" id="IPR036259">
    <property type="entry name" value="MFS_trans_sf"/>
</dbReference>
<evidence type="ECO:0000313" key="5">
    <source>
        <dbReference type="EMBL" id="CUH98383.1"/>
    </source>
</evidence>
<evidence type="ECO:0000256" key="2">
    <source>
        <dbReference type="ARBA" id="ARBA00022989"/>
    </source>
</evidence>
<dbReference type="SUPFAM" id="SSF103473">
    <property type="entry name" value="MFS general substrate transporter"/>
    <property type="match status" value="1"/>
</dbReference>
<dbReference type="Pfam" id="PF07690">
    <property type="entry name" value="MFS_1"/>
    <property type="match status" value="1"/>
</dbReference>
<dbReference type="PANTHER" id="PTHR23526">
    <property type="entry name" value="INTEGRAL MEMBRANE TRANSPORT PROTEIN-RELATED"/>
    <property type="match status" value="1"/>
</dbReference>
<sequence length="427" mass="44961">MPGHEAQEAVRRRRFWRIAGAGAAFQGGSAAVDSATVVASLTHMLTGSALAVGYASAVLRLGWLLPQLPVGYLAERAKRRMPFYVFGAFGRAAAAGAIALLLWWGADWPQVDWPPEPLAAGFLALWTVYACISGVVAVPYNDIVGRAIPSSRRSRMLAWRFFGGGLLAIAAAGALRLALEVMPPLQAYAFMFALGSALMFLSSALFVSAGEPPSSPGRRPAARNGGAADFLREGLVTFRQNRAFRLFLIFHWLGSATLMALPFYIVAARESGIGLAGVGTLLAAQTAGALVSNPLWGRIGDGMGKLPLLWCVTLLRLLAPTLMLALLAAGAGILGFAALYLVIGAMMNGVTISYLSFLMEISPDDRRPAYSAWFNTFAAPAALSPLLGAILVSLIATPAVFAAAITAALAQFAVLKQLDRLAGEAEP</sequence>
<dbReference type="Gene3D" id="1.20.1250.20">
    <property type="entry name" value="MFS general substrate transporter like domains"/>
    <property type="match status" value="2"/>
</dbReference>
<feature type="transmembrane region" description="Helical" evidence="4">
    <location>
        <begin position="370"/>
        <end position="392"/>
    </location>
</feature>
<dbReference type="GO" id="GO:0022857">
    <property type="term" value="F:transmembrane transporter activity"/>
    <property type="evidence" value="ECO:0007669"/>
    <property type="project" value="InterPro"/>
</dbReference>
<dbReference type="InterPro" id="IPR052528">
    <property type="entry name" value="Sugar_transport-like"/>
</dbReference>
<feature type="transmembrane region" description="Helical" evidence="4">
    <location>
        <begin position="185"/>
        <end position="209"/>
    </location>
</feature>
<keyword evidence="1 4" id="KW-0812">Transmembrane</keyword>
<feature type="transmembrane region" description="Helical" evidence="4">
    <location>
        <begin position="398"/>
        <end position="415"/>
    </location>
</feature>
<organism evidence="5 6">
    <name type="scientific">Leisingera aquaemixtae</name>
    <dbReference type="NCBI Taxonomy" id="1396826"/>
    <lineage>
        <taxon>Bacteria</taxon>
        <taxon>Pseudomonadati</taxon>
        <taxon>Pseudomonadota</taxon>
        <taxon>Alphaproteobacteria</taxon>
        <taxon>Rhodobacterales</taxon>
        <taxon>Roseobacteraceae</taxon>
        <taxon>Leisingera</taxon>
    </lineage>
</organism>
<dbReference type="EMBL" id="CYSR01000006">
    <property type="protein sequence ID" value="CUH98383.1"/>
    <property type="molecule type" value="Genomic_DNA"/>
</dbReference>
<evidence type="ECO:0000256" key="1">
    <source>
        <dbReference type="ARBA" id="ARBA00022692"/>
    </source>
</evidence>
<dbReference type="STRING" id="1396826.PHA8399_00497"/>
<keyword evidence="3 4" id="KW-0472">Membrane</keyword>
<dbReference type="PANTHER" id="PTHR23526:SF1">
    <property type="entry name" value="MAJOR FACILITATOR SUPERFAMILY MFS_1"/>
    <property type="match status" value="1"/>
</dbReference>
<feature type="transmembrane region" description="Helical" evidence="4">
    <location>
        <begin position="273"/>
        <end position="296"/>
    </location>
</feature>
<feature type="transmembrane region" description="Helical" evidence="4">
    <location>
        <begin position="308"/>
        <end position="331"/>
    </location>
</feature>
<dbReference type="InterPro" id="IPR011701">
    <property type="entry name" value="MFS"/>
</dbReference>
<protein>
    <submittedName>
        <fullName evidence="5">Major Facilitator Superfamily protein</fullName>
    </submittedName>
</protein>
<feature type="transmembrane region" description="Helical" evidence="4">
    <location>
        <begin position="337"/>
        <end position="358"/>
    </location>
</feature>
<evidence type="ECO:0000256" key="3">
    <source>
        <dbReference type="ARBA" id="ARBA00023136"/>
    </source>
</evidence>
<feature type="transmembrane region" description="Helical" evidence="4">
    <location>
        <begin position="246"/>
        <end position="267"/>
    </location>
</feature>
<proteinExistence type="predicted"/>
<feature type="transmembrane region" description="Helical" evidence="4">
    <location>
        <begin position="83"/>
        <end position="106"/>
    </location>
</feature>